<feature type="domain" description="Deacetylase sirtuin-type" evidence="6">
    <location>
        <begin position="1"/>
        <end position="246"/>
    </location>
</feature>
<comment type="caution">
    <text evidence="4">Lacks conserved residue(s) required for the propagation of feature annotation.</text>
</comment>
<feature type="binding site" evidence="4">
    <location>
        <position position="232"/>
    </location>
    <ligand>
        <name>NAD(+)</name>
        <dbReference type="ChEBI" id="CHEBI:57540"/>
    </ligand>
</feature>
<dbReference type="InterPro" id="IPR026591">
    <property type="entry name" value="Sirtuin_cat_small_dom_sf"/>
</dbReference>
<name>A0A248LKX8_9NEIS</name>
<dbReference type="InterPro" id="IPR050134">
    <property type="entry name" value="NAD-dep_sirtuin_deacylases"/>
</dbReference>
<protein>
    <recommendedName>
        <fullName evidence="4">NAD-dependent protein deacetylase</fullName>
        <ecNumber evidence="4">2.3.1.286</ecNumber>
    </recommendedName>
    <alternativeName>
        <fullName evidence="4">Regulatory protein SIR2 homolog</fullName>
    </alternativeName>
</protein>
<proteinExistence type="inferred from homology"/>
<dbReference type="Gene3D" id="3.40.50.1220">
    <property type="entry name" value="TPP-binding domain"/>
    <property type="match status" value="1"/>
</dbReference>
<feature type="binding site" evidence="4 5">
    <location>
        <position position="153"/>
    </location>
    <ligand>
        <name>Zn(2+)</name>
        <dbReference type="ChEBI" id="CHEBI:29105"/>
    </ligand>
</feature>
<keyword evidence="2 4" id="KW-0808">Transferase</keyword>
<feature type="binding site" evidence="4">
    <location>
        <position position="214"/>
    </location>
    <ligand>
        <name>NAD(+)</name>
        <dbReference type="ChEBI" id="CHEBI:57540"/>
    </ligand>
</feature>
<feature type="binding site" evidence="4">
    <location>
        <position position="107"/>
    </location>
    <ligand>
        <name>NAD(+)</name>
        <dbReference type="ChEBI" id="CHEBI:57540"/>
    </ligand>
</feature>
<feature type="binding site" evidence="4">
    <location>
        <position position="189"/>
    </location>
    <ligand>
        <name>NAD(+)</name>
        <dbReference type="ChEBI" id="CHEBI:57540"/>
    </ligand>
</feature>
<dbReference type="Proteomes" id="UP000197424">
    <property type="component" value="Chromosome"/>
</dbReference>
<feature type="binding site" evidence="4">
    <location>
        <position position="104"/>
    </location>
    <ligand>
        <name>NAD(+)</name>
        <dbReference type="ChEBI" id="CHEBI:57540"/>
    </ligand>
</feature>
<evidence type="ECO:0000256" key="4">
    <source>
        <dbReference type="HAMAP-Rule" id="MF_01968"/>
    </source>
</evidence>
<dbReference type="Gene3D" id="3.30.1600.10">
    <property type="entry name" value="SIR2/SIRT2 'Small Domain"/>
    <property type="match status" value="1"/>
</dbReference>
<comment type="cofactor">
    <cofactor evidence="4">
        <name>Zn(2+)</name>
        <dbReference type="ChEBI" id="CHEBI:29105"/>
    </cofactor>
    <text evidence="4">Binds 1 zinc ion per subunit.</text>
</comment>
<gene>
    <name evidence="4" type="primary">cobB</name>
    <name evidence="7" type="ORF">LHGZ1_2619</name>
</gene>
<feature type="binding site" evidence="4">
    <location>
        <position position="36"/>
    </location>
    <ligand>
        <name>NAD(+)</name>
        <dbReference type="ChEBI" id="CHEBI:57540"/>
    </ligand>
</feature>
<reference evidence="8" key="1">
    <citation type="submission" date="2017-06" db="EMBL/GenBank/DDBJ databases">
        <title>Whole genome sequence of Laribacter hongkongensis LHGZ1.</title>
        <authorList>
            <person name="Chen D."/>
            <person name="Wu H."/>
            <person name="Chen J."/>
        </authorList>
    </citation>
    <scope>NUCLEOTIDE SEQUENCE [LARGE SCALE GENOMIC DNA]</scope>
    <source>
        <strain evidence="8">LHGZ1</strain>
    </source>
</reference>
<keyword evidence="1 4" id="KW-0963">Cytoplasm</keyword>
<feature type="binding site" evidence="4">
    <location>
        <position position="106"/>
    </location>
    <ligand>
        <name>NAD(+)</name>
        <dbReference type="ChEBI" id="CHEBI:57540"/>
    </ligand>
</feature>
<evidence type="ECO:0000256" key="1">
    <source>
        <dbReference type="ARBA" id="ARBA00022490"/>
    </source>
</evidence>
<dbReference type="GO" id="GO:0008270">
    <property type="term" value="F:zinc ion binding"/>
    <property type="evidence" value="ECO:0007669"/>
    <property type="project" value="UniProtKB-UniRule"/>
</dbReference>
<dbReference type="HAMAP" id="MF_01968">
    <property type="entry name" value="Sirtuin_ClassU"/>
    <property type="match status" value="1"/>
</dbReference>
<sequence>MSDVIDELAAQWRACRHLLVLTGAGLSTESGIPDVRSATTGQIRQSGCADALSLRFFQQDPAAFWSAFRTLFPFGTTGSASPDAGHRLLAQLAATDKTVTVVTQNIDGLHQRAGSPHVIEAHGSVERLVCPACLCRDHDATCQVQPVPHCHCCGEVLKPDVVLHGEPVEAMDAALAALAEADCLWVMGSSLEAGPVNQLPALARHWRMPSALVNLQPTALDSRFDLCLHRPIGEVCAKFRQILGFDSD</sequence>
<feature type="binding site" evidence="4">
    <location>
        <position position="28"/>
    </location>
    <ligand>
        <name>NAD(+)</name>
        <dbReference type="ChEBI" id="CHEBI:57540"/>
    </ligand>
</feature>
<keyword evidence="4 5" id="KW-0862">Zinc</keyword>
<evidence type="ECO:0000313" key="7">
    <source>
        <dbReference type="EMBL" id="ASJ25450.1"/>
    </source>
</evidence>
<dbReference type="EC" id="2.3.1.286" evidence="4"/>
<feature type="binding site" evidence="4">
    <location>
        <position position="106"/>
    </location>
    <ligand>
        <name>nicotinamide</name>
        <dbReference type="ChEBI" id="CHEBI:17154"/>
    </ligand>
</feature>
<feature type="active site" description="Proton acceptor" evidence="4 5">
    <location>
        <position position="122"/>
    </location>
</feature>
<feature type="binding site" evidence="4 5">
    <location>
        <position position="130"/>
    </location>
    <ligand>
        <name>Zn(2+)</name>
        <dbReference type="ChEBI" id="CHEBI:29105"/>
    </ligand>
</feature>
<organism evidence="7 8">
    <name type="scientific">Laribacter hongkongensis</name>
    <dbReference type="NCBI Taxonomy" id="168471"/>
    <lineage>
        <taxon>Bacteria</taxon>
        <taxon>Pseudomonadati</taxon>
        <taxon>Pseudomonadota</taxon>
        <taxon>Betaproteobacteria</taxon>
        <taxon>Neisseriales</taxon>
        <taxon>Aquaspirillaceae</taxon>
        <taxon>Laribacter</taxon>
    </lineage>
</organism>
<dbReference type="SUPFAM" id="SSF52467">
    <property type="entry name" value="DHS-like NAD/FAD-binding domain"/>
    <property type="match status" value="1"/>
</dbReference>
<dbReference type="InterPro" id="IPR026590">
    <property type="entry name" value="Ssirtuin_cat_dom"/>
</dbReference>
<comment type="similarity">
    <text evidence="4">Belongs to the sirtuin family. Class U subfamily.</text>
</comment>
<dbReference type="EMBL" id="CP022115">
    <property type="protein sequence ID" value="ASJ25450.1"/>
    <property type="molecule type" value="Genomic_DNA"/>
</dbReference>
<evidence type="ECO:0000256" key="3">
    <source>
        <dbReference type="ARBA" id="ARBA00023027"/>
    </source>
</evidence>
<feature type="binding site" evidence="4">
    <location>
        <position position="190"/>
    </location>
    <ligand>
        <name>NAD(+)</name>
        <dbReference type="ChEBI" id="CHEBI:57540"/>
    </ligand>
</feature>
<accession>A0A248LKX8</accession>
<evidence type="ECO:0000256" key="2">
    <source>
        <dbReference type="ARBA" id="ARBA00022679"/>
    </source>
</evidence>
<dbReference type="RefSeq" id="WP_161493546.1">
    <property type="nucleotide sequence ID" value="NZ_CP022115.1"/>
</dbReference>
<feature type="binding site" evidence="4">
    <location>
        <position position="107"/>
    </location>
    <ligand>
        <name>nicotinamide</name>
        <dbReference type="ChEBI" id="CHEBI:17154"/>
    </ligand>
</feature>
<dbReference type="InterPro" id="IPR028628">
    <property type="entry name" value="Sirtuin_class_U"/>
</dbReference>
<feature type="binding site" evidence="4">
    <location>
        <position position="122"/>
    </location>
    <ligand>
        <name>NAD(+)</name>
        <dbReference type="ChEBI" id="CHEBI:57540"/>
    </ligand>
</feature>
<evidence type="ECO:0000259" key="6">
    <source>
        <dbReference type="PROSITE" id="PS50305"/>
    </source>
</evidence>
<comment type="catalytic activity">
    <reaction evidence="4">
        <text>N(6)-acetyl-L-lysyl-[protein] + NAD(+) + H2O = 2''-O-acetyl-ADP-D-ribose + nicotinamide + L-lysyl-[protein]</text>
        <dbReference type="Rhea" id="RHEA:43636"/>
        <dbReference type="Rhea" id="RHEA-COMP:9752"/>
        <dbReference type="Rhea" id="RHEA-COMP:10731"/>
        <dbReference type="ChEBI" id="CHEBI:15377"/>
        <dbReference type="ChEBI" id="CHEBI:17154"/>
        <dbReference type="ChEBI" id="CHEBI:29969"/>
        <dbReference type="ChEBI" id="CHEBI:57540"/>
        <dbReference type="ChEBI" id="CHEBI:61930"/>
        <dbReference type="ChEBI" id="CHEBI:83767"/>
        <dbReference type="EC" id="2.3.1.286"/>
    </reaction>
</comment>
<feature type="binding site" evidence="4">
    <location>
        <position position="215"/>
    </location>
    <ligand>
        <name>NAD(+)</name>
        <dbReference type="ChEBI" id="CHEBI:57540"/>
    </ligand>
</feature>
<feature type="binding site" evidence="4">
    <location>
        <position position="24"/>
    </location>
    <ligand>
        <name>NAD(+)</name>
        <dbReference type="ChEBI" id="CHEBI:57540"/>
    </ligand>
</feature>
<comment type="function">
    <text evidence="4">NAD-dependent protein deacetylase which modulates the activities of several enzymes which are inactive in their acetylated form.</text>
</comment>
<comment type="subcellular location">
    <subcellularLocation>
        <location evidence="4">Cytoplasm</location>
    </subcellularLocation>
</comment>
<dbReference type="PANTHER" id="PTHR11085">
    <property type="entry name" value="NAD-DEPENDENT PROTEIN DEACYLASE SIRTUIN-5, MITOCHONDRIAL-RELATED"/>
    <property type="match status" value="1"/>
</dbReference>
<dbReference type="Pfam" id="PF02146">
    <property type="entry name" value="SIR2"/>
    <property type="match status" value="1"/>
</dbReference>
<keyword evidence="4 5" id="KW-0479">Metal-binding</keyword>
<dbReference type="PROSITE" id="PS50305">
    <property type="entry name" value="SIRTUIN"/>
    <property type="match status" value="1"/>
</dbReference>
<dbReference type="GO" id="GO:0017136">
    <property type="term" value="F:histone deacetylase activity, NAD-dependent"/>
    <property type="evidence" value="ECO:0007669"/>
    <property type="project" value="TreeGrafter"/>
</dbReference>
<evidence type="ECO:0000313" key="8">
    <source>
        <dbReference type="Proteomes" id="UP000197424"/>
    </source>
</evidence>
<keyword evidence="3 4" id="KW-0520">NAD</keyword>
<dbReference type="PANTHER" id="PTHR11085:SF4">
    <property type="entry name" value="NAD-DEPENDENT PROTEIN DEACYLASE"/>
    <property type="match status" value="1"/>
</dbReference>
<dbReference type="InterPro" id="IPR003000">
    <property type="entry name" value="Sirtuin"/>
</dbReference>
<dbReference type="GO" id="GO:0070403">
    <property type="term" value="F:NAD+ binding"/>
    <property type="evidence" value="ECO:0007669"/>
    <property type="project" value="UniProtKB-UniRule"/>
</dbReference>
<feature type="binding site" evidence="4 5">
    <location>
        <position position="133"/>
    </location>
    <ligand>
        <name>Zn(2+)</name>
        <dbReference type="ChEBI" id="CHEBI:29105"/>
    </ligand>
</feature>
<dbReference type="AlphaFoldDB" id="A0A248LKX8"/>
<feature type="binding site" evidence="4 5">
    <location>
        <position position="150"/>
    </location>
    <ligand>
        <name>Zn(2+)</name>
        <dbReference type="ChEBI" id="CHEBI:29105"/>
    </ligand>
</feature>
<evidence type="ECO:0000256" key="5">
    <source>
        <dbReference type="PROSITE-ProRule" id="PRU00236"/>
    </source>
</evidence>
<dbReference type="GO" id="GO:0005737">
    <property type="term" value="C:cytoplasm"/>
    <property type="evidence" value="ECO:0007669"/>
    <property type="project" value="UniProtKB-SubCell"/>
</dbReference>
<dbReference type="InterPro" id="IPR029035">
    <property type="entry name" value="DHS-like_NAD/FAD-binding_dom"/>
</dbReference>